<reference evidence="2" key="1">
    <citation type="submission" date="2023-10" db="EMBL/GenBank/DDBJ databases">
        <title>Genome assembly of Pristionchus species.</title>
        <authorList>
            <person name="Yoshida K."/>
            <person name="Sommer R.J."/>
        </authorList>
    </citation>
    <scope>NUCLEOTIDE SEQUENCE</scope>
    <source>
        <strain evidence="2">RS5133</strain>
    </source>
</reference>
<name>A0AAV5VMY7_9BILA</name>
<feature type="signal peptide" evidence="1">
    <location>
        <begin position="1"/>
        <end position="19"/>
    </location>
</feature>
<evidence type="ECO:0000313" key="2">
    <source>
        <dbReference type="EMBL" id="GMT19407.1"/>
    </source>
</evidence>
<sequence>SISIVTFSFFFFCFKYSLLDSNIVQFDRKAESYGDFCVRPREFTAKEHDYNRVALILHSSADFVSDEFEDQVN</sequence>
<keyword evidence="3" id="KW-1185">Reference proteome</keyword>
<evidence type="ECO:0000256" key="1">
    <source>
        <dbReference type="SAM" id="SignalP"/>
    </source>
</evidence>
<comment type="caution">
    <text evidence="2">The sequence shown here is derived from an EMBL/GenBank/DDBJ whole genome shotgun (WGS) entry which is preliminary data.</text>
</comment>
<protein>
    <submittedName>
        <fullName evidence="2">Uncharacterized protein</fullName>
    </submittedName>
</protein>
<dbReference type="AlphaFoldDB" id="A0AAV5VMY7"/>
<organism evidence="2 3">
    <name type="scientific">Pristionchus fissidentatus</name>
    <dbReference type="NCBI Taxonomy" id="1538716"/>
    <lineage>
        <taxon>Eukaryota</taxon>
        <taxon>Metazoa</taxon>
        <taxon>Ecdysozoa</taxon>
        <taxon>Nematoda</taxon>
        <taxon>Chromadorea</taxon>
        <taxon>Rhabditida</taxon>
        <taxon>Rhabditina</taxon>
        <taxon>Diplogasteromorpha</taxon>
        <taxon>Diplogasteroidea</taxon>
        <taxon>Neodiplogasteridae</taxon>
        <taxon>Pristionchus</taxon>
    </lineage>
</organism>
<dbReference type="EMBL" id="BTSY01000003">
    <property type="protein sequence ID" value="GMT19407.1"/>
    <property type="molecule type" value="Genomic_DNA"/>
</dbReference>
<accession>A0AAV5VMY7</accession>
<evidence type="ECO:0000313" key="3">
    <source>
        <dbReference type="Proteomes" id="UP001432322"/>
    </source>
</evidence>
<keyword evidence="1" id="KW-0732">Signal</keyword>
<feature type="non-terminal residue" evidence="2">
    <location>
        <position position="73"/>
    </location>
</feature>
<dbReference type="Proteomes" id="UP001432322">
    <property type="component" value="Unassembled WGS sequence"/>
</dbReference>
<feature type="chain" id="PRO_5043517939" evidence="1">
    <location>
        <begin position="20"/>
        <end position="73"/>
    </location>
</feature>
<proteinExistence type="predicted"/>
<gene>
    <name evidence="2" type="ORF">PFISCL1PPCAC_10704</name>
</gene>
<feature type="non-terminal residue" evidence="2">
    <location>
        <position position="1"/>
    </location>
</feature>